<accession>A0A8H6HKP3</accession>
<feature type="region of interest" description="Disordered" evidence="1">
    <location>
        <begin position="240"/>
        <end position="262"/>
    </location>
</feature>
<organism evidence="2 3">
    <name type="scientific">Ephemerocybe angulata</name>
    <dbReference type="NCBI Taxonomy" id="980116"/>
    <lineage>
        <taxon>Eukaryota</taxon>
        <taxon>Fungi</taxon>
        <taxon>Dikarya</taxon>
        <taxon>Basidiomycota</taxon>
        <taxon>Agaricomycotina</taxon>
        <taxon>Agaricomycetes</taxon>
        <taxon>Agaricomycetidae</taxon>
        <taxon>Agaricales</taxon>
        <taxon>Agaricineae</taxon>
        <taxon>Psathyrellaceae</taxon>
        <taxon>Ephemerocybe</taxon>
    </lineage>
</organism>
<comment type="caution">
    <text evidence="2">The sequence shown here is derived from an EMBL/GenBank/DDBJ whole genome shotgun (WGS) entry which is preliminary data.</text>
</comment>
<dbReference type="Proteomes" id="UP000521943">
    <property type="component" value="Unassembled WGS sequence"/>
</dbReference>
<sequence length="273" mass="30209">MLTPALIEPLGAYPTASGLLVALRLRELETNRLLGIPSLVRSTLACLAHRKNKGTRPDSSYLIAPQPGDLSKEGATSTDGCGGVRSVVRGRTVLPRWLVGWERQRRSRWGQWIQMAIIQLSGNVLIEVELNGVSDRWGYPLLEREGDIDMHHIAMRVSCSLALAYILTGPLRQRPDHGPKDGPDASIKHSQTSQSFDTVRKNITEEERKDVNDGKAFFLHEEISASQLITLGIDLEEQQYVNSSLPPSPPNPRPDGVESQCKRMKSLECEGVS</sequence>
<dbReference type="EMBL" id="JACGCI010000068">
    <property type="protein sequence ID" value="KAF6748798.1"/>
    <property type="molecule type" value="Genomic_DNA"/>
</dbReference>
<feature type="compositionally biased region" description="Basic and acidic residues" evidence="1">
    <location>
        <begin position="198"/>
        <end position="207"/>
    </location>
</feature>
<feature type="region of interest" description="Disordered" evidence="1">
    <location>
        <begin position="173"/>
        <end position="207"/>
    </location>
</feature>
<proteinExistence type="predicted"/>
<reference evidence="2 3" key="1">
    <citation type="submission" date="2020-07" db="EMBL/GenBank/DDBJ databases">
        <title>Comparative genomics of pyrophilous fungi reveals a link between fire events and developmental genes.</title>
        <authorList>
            <consortium name="DOE Joint Genome Institute"/>
            <person name="Steindorff A.S."/>
            <person name="Carver A."/>
            <person name="Calhoun S."/>
            <person name="Stillman K."/>
            <person name="Liu H."/>
            <person name="Lipzen A."/>
            <person name="Pangilinan J."/>
            <person name="Labutti K."/>
            <person name="Bruns T.D."/>
            <person name="Grigoriev I.V."/>
        </authorList>
    </citation>
    <scope>NUCLEOTIDE SEQUENCE [LARGE SCALE GENOMIC DNA]</scope>
    <source>
        <strain evidence="2 3">CBS 144469</strain>
    </source>
</reference>
<evidence type="ECO:0000313" key="2">
    <source>
        <dbReference type="EMBL" id="KAF6748798.1"/>
    </source>
</evidence>
<dbReference type="AlphaFoldDB" id="A0A8H6HKP3"/>
<evidence type="ECO:0000313" key="3">
    <source>
        <dbReference type="Proteomes" id="UP000521943"/>
    </source>
</evidence>
<feature type="compositionally biased region" description="Basic and acidic residues" evidence="1">
    <location>
        <begin position="173"/>
        <end position="187"/>
    </location>
</feature>
<feature type="compositionally biased region" description="Polar residues" evidence="1">
    <location>
        <begin position="188"/>
        <end position="197"/>
    </location>
</feature>
<gene>
    <name evidence="2" type="ORF">DFP72DRAFT_853183</name>
</gene>
<keyword evidence="3" id="KW-1185">Reference proteome</keyword>
<evidence type="ECO:0000256" key="1">
    <source>
        <dbReference type="SAM" id="MobiDB-lite"/>
    </source>
</evidence>
<protein>
    <submittedName>
        <fullName evidence="2">Uncharacterized protein</fullName>
    </submittedName>
</protein>
<name>A0A8H6HKP3_9AGAR</name>